<dbReference type="RefSeq" id="WP_135983321.1">
    <property type="nucleotide sequence ID" value="NZ_JAASQM010000002.1"/>
</dbReference>
<dbReference type="OrthoDB" id="5489750at2"/>
<dbReference type="InterPro" id="IPR053147">
    <property type="entry name" value="Hsp_HslJ-like"/>
</dbReference>
<dbReference type="InterPro" id="IPR005184">
    <property type="entry name" value="DUF306_Meta_HslJ"/>
</dbReference>
<reference evidence="3 4" key="1">
    <citation type="submission" date="2019-04" db="EMBL/GenBank/DDBJ databases">
        <title>Sphingomonas psychrotolerans sp. nov., isolated from soil in the Tianshan Mountains, Xinjiang, China.</title>
        <authorList>
            <person name="Luo Y."/>
            <person name="Sheng H."/>
        </authorList>
    </citation>
    <scope>NUCLEOTIDE SEQUENCE [LARGE SCALE GENOMIC DNA]</scope>
    <source>
        <strain evidence="3 4">KIS18-15</strain>
    </source>
</reference>
<sequence>MRFPTLVAASLIALTALPAAAQAQAQADYSARGTEPFWSLTIGARTMQFETPGRRAVVVQTPKVIHGFAGEIWQTRRIDVNTVHRSCSDGMSDRVYSDTVTVKVDGRTYKGCGGDASTPAGRGRLIEGSWRIEALSGRPVARGTTPDVTFRDGHISGNASCNRFNGSYDFARGRLTAGPLATTRMACMERVKNVQEATILRLFGEKLSVSRNRAGKLVLSSADGRTMTLAPERGR</sequence>
<evidence type="ECO:0000313" key="4">
    <source>
        <dbReference type="Proteomes" id="UP000309848"/>
    </source>
</evidence>
<gene>
    <name evidence="3" type="ORF">E5A74_05755</name>
</gene>
<protein>
    <submittedName>
        <fullName evidence="3">META domain-containing protein</fullName>
    </submittedName>
</protein>
<proteinExistence type="predicted"/>
<comment type="caution">
    <text evidence="3">The sequence shown here is derived from an EMBL/GenBank/DDBJ whole genome shotgun (WGS) entry which is preliminary data.</text>
</comment>
<feature type="domain" description="DUF306" evidence="2">
    <location>
        <begin position="125"/>
        <end position="228"/>
    </location>
</feature>
<evidence type="ECO:0000259" key="2">
    <source>
        <dbReference type="Pfam" id="PF03724"/>
    </source>
</evidence>
<dbReference type="AlphaFoldDB" id="A0A4S1WSE3"/>
<dbReference type="Proteomes" id="UP000309848">
    <property type="component" value="Unassembled WGS sequence"/>
</dbReference>
<keyword evidence="4" id="KW-1185">Reference proteome</keyword>
<evidence type="ECO:0000256" key="1">
    <source>
        <dbReference type="SAM" id="SignalP"/>
    </source>
</evidence>
<keyword evidence="1" id="KW-0732">Signal</keyword>
<dbReference type="InterPro" id="IPR038670">
    <property type="entry name" value="HslJ-like_sf"/>
</dbReference>
<dbReference type="EMBL" id="SRXU01000002">
    <property type="protein sequence ID" value="TGX44306.1"/>
    <property type="molecule type" value="Genomic_DNA"/>
</dbReference>
<dbReference type="PANTHER" id="PTHR35535:SF1">
    <property type="entry name" value="HEAT SHOCK PROTEIN HSLJ"/>
    <property type="match status" value="1"/>
</dbReference>
<dbReference type="Gene3D" id="2.40.128.270">
    <property type="match status" value="1"/>
</dbReference>
<dbReference type="PANTHER" id="PTHR35535">
    <property type="entry name" value="HEAT SHOCK PROTEIN HSLJ"/>
    <property type="match status" value="1"/>
</dbReference>
<evidence type="ECO:0000313" key="3">
    <source>
        <dbReference type="EMBL" id="TGX44306.1"/>
    </source>
</evidence>
<feature type="chain" id="PRO_5020221035" evidence="1">
    <location>
        <begin position="22"/>
        <end position="235"/>
    </location>
</feature>
<feature type="signal peptide" evidence="1">
    <location>
        <begin position="1"/>
        <end position="21"/>
    </location>
</feature>
<dbReference type="Pfam" id="PF03724">
    <property type="entry name" value="META"/>
    <property type="match status" value="1"/>
</dbReference>
<organism evidence="3 4">
    <name type="scientific">Sphingomonas naasensis</name>
    <dbReference type="NCBI Taxonomy" id="1344951"/>
    <lineage>
        <taxon>Bacteria</taxon>
        <taxon>Pseudomonadati</taxon>
        <taxon>Pseudomonadota</taxon>
        <taxon>Alphaproteobacteria</taxon>
        <taxon>Sphingomonadales</taxon>
        <taxon>Sphingomonadaceae</taxon>
        <taxon>Sphingomonas</taxon>
    </lineage>
</organism>
<accession>A0A4S1WSE3</accession>
<name>A0A4S1WSE3_9SPHN</name>